<feature type="compositionally biased region" description="Basic residues" evidence="1">
    <location>
        <begin position="374"/>
        <end position="385"/>
    </location>
</feature>
<feature type="region of interest" description="Disordered" evidence="1">
    <location>
        <begin position="411"/>
        <end position="436"/>
    </location>
</feature>
<dbReference type="SUPFAM" id="SSF50729">
    <property type="entry name" value="PH domain-like"/>
    <property type="match status" value="1"/>
</dbReference>
<name>A0A6P7FJR1_DIAVI</name>
<evidence type="ECO:0000256" key="1">
    <source>
        <dbReference type="SAM" id="MobiDB-lite"/>
    </source>
</evidence>
<proteinExistence type="predicted"/>
<feature type="region of interest" description="Disordered" evidence="1">
    <location>
        <begin position="647"/>
        <end position="712"/>
    </location>
</feature>
<feature type="compositionally biased region" description="Basic and acidic residues" evidence="1">
    <location>
        <begin position="676"/>
        <end position="686"/>
    </location>
</feature>
<feature type="region of interest" description="Disordered" evidence="1">
    <location>
        <begin position="325"/>
        <end position="398"/>
    </location>
</feature>
<feature type="region of interest" description="Disordered" evidence="1">
    <location>
        <begin position="38"/>
        <end position="66"/>
    </location>
</feature>
<reference evidence="3" key="1">
    <citation type="submission" date="2025-08" db="UniProtKB">
        <authorList>
            <consortium name="RefSeq"/>
        </authorList>
    </citation>
    <scope>IDENTIFICATION</scope>
    <source>
        <tissue evidence="3">Whole insect</tissue>
    </source>
</reference>
<dbReference type="InterPro" id="IPR006020">
    <property type="entry name" value="PTB/PI_dom"/>
</dbReference>
<dbReference type="PANTHER" id="PTHR21219:SF4">
    <property type="entry name" value="PID DOMAIN-CONTAINING PROTEIN"/>
    <property type="match status" value="1"/>
</dbReference>
<dbReference type="OrthoDB" id="5959615at2759"/>
<protein>
    <submittedName>
        <fullName evidence="3">Uncharacterized protein LOC114328695 isoform X1</fullName>
    </submittedName>
</protein>
<organism evidence="3">
    <name type="scientific">Diabrotica virgifera virgifera</name>
    <name type="common">western corn rootworm</name>
    <dbReference type="NCBI Taxonomy" id="50390"/>
    <lineage>
        <taxon>Eukaryota</taxon>
        <taxon>Metazoa</taxon>
        <taxon>Ecdysozoa</taxon>
        <taxon>Arthropoda</taxon>
        <taxon>Hexapoda</taxon>
        <taxon>Insecta</taxon>
        <taxon>Pterygota</taxon>
        <taxon>Neoptera</taxon>
        <taxon>Endopterygota</taxon>
        <taxon>Coleoptera</taxon>
        <taxon>Polyphaga</taxon>
        <taxon>Cucujiformia</taxon>
        <taxon>Chrysomeloidea</taxon>
        <taxon>Chrysomelidae</taxon>
        <taxon>Galerucinae</taxon>
        <taxon>Diabroticina</taxon>
        <taxon>Diabroticites</taxon>
        <taxon>Diabrotica</taxon>
    </lineage>
</organism>
<sequence>MTPNLPKEVMCNMDNAMIPRPPALPPGPLVPTFGLHPPPPKVPPKNKSETVGNGHGSIHSKTSQASEGFRLVDANGQNNDETGSVYSIYKQKIDSMFESDSSSTKNSVQAKIEKMFHDVAKDNGIQIDDIGVHTFSVDYLGSVPLNEKVTSLTGLQTPLRNLYFTYKKVMKSKKTLTGRLEISSNGLKVQYQGDKGDLEQHNSFPTIAVWSAVKFVIHDDRPHPTYAFLPLITDPDNMDKRSLFRALDESEKKFITTEAHSPLFAVVMRKIGVQKQLECHGFVCQTSEDAIVIAATLYKSLVAHMKAKERKPRNRNGVTTCMSIASSLNKDKSGNSLPVRPPRKKRSTTSSVASENDLISIPDTRPLLSNSQRQPKKSTKSKRAPKAPEFKPKAEDLDAIVPYEEPVRLKSSEKSNDFMSSNSVSPTKNSSESGQEEIKEIKPKSFTDKISTYMSNEQKQLHAEMKQVMNDGGTKCLKKVVRKSEEAIRKAENSGDILTKVTIPRSGSFLNAGGLTKYKNKGSRSNDQGSGGSPLGFKEIFNELSLQEGLHSLDDILSVIIDPEGMSFNDLKPIYKEFLLKLSVTLTKDELYQRSKSIMRRQKKKLLRRAPQQKHRISIGGKFRRLKHIFQKNLKITIKKKIKQSSSSLKESADVPPQIDSKLPESSISTSSYDTRQFRPKEELNPNKKQGYRKKSRRDRASTSEESEFFSLKKSRARSQGFTLLQNQNRNSSSGYVSCSECSYDSDTCTCVSADKCYCSLGQKNTSRKLKCSNLMCRKEETCKCNIDSSIVFCECDTDSCAESNKCYCPNVGSTPSIMDTLHQRGFTFTQESDHHRHKKLCKKSSNTKSTKSLEYILNPPEKYYEKLKVKNKFGTQNSVPILGRGLEGKDYDQFALLNGGLNNLHGRVLYGNGIGPCRPVTVKSYGSTKSQRSVGRTVQSTAISSGGCTEALSVKKSAEIAALFSDIKLSQTTDIAHLNPKNFDTASIVSSKNSYNKMYSHSKHSKSSKSSQNGSTKSYTHYSHLQKNQSALYSLKGTTNSSRVVNSVRNGSAKNNKASMYSAKNGLYTIQSQSDESRRSSSCEGRKLENRDYFNLKQEMERNMRNVSSNIENSLGYLP</sequence>
<feature type="domain" description="PID" evidence="2">
    <location>
        <begin position="130"/>
        <end position="312"/>
    </location>
</feature>
<feature type="compositionally biased region" description="Low complexity" evidence="1">
    <location>
        <begin position="420"/>
        <end position="433"/>
    </location>
</feature>
<feature type="compositionally biased region" description="Polar residues" evidence="1">
    <location>
        <begin position="664"/>
        <end position="675"/>
    </location>
</feature>
<evidence type="ECO:0000259" key="2">
    <source>
        <dbReference type="SMART" id="SM00462"/>
    </source>
</evidence>
<accession>A0A6P7FJR1</accession>
<dbReference type="RefSeq" id="XP_028133425.1">
    <property type="nucleotide sequence ID" value="XM_028277624.1"/>
</dbReference>
<feature type="compositionally biased region" description="Low complexity" evidence="1">
    <location>
        <begin position="1009"/>
        <end position="1019"/>
    </location>
</feature>
<gene>
    <name evidence="3" type="primary">LOC114328695</name>
</gene>
<dbReference type="InParanoid" id="A0A6P7FJR1"/>
<evidence type="ECO:0000313" key="3">
    <source>
        <dbReference type="RefSeq" id="XP_028133425.1"/>
    </source>
</evidence>
<dbReference type="PANTHER" id="PTHR21219">
    <property type="entry name" value="FI19613P1"/>
    <property type="match status" value="1"/>
</dbReference>
<dbReference type="AlphaFoldDB" id="A0A6P7FJR1"/>
<dbReference type="SMART" id="SM00462">
    <property type="entry name" value="PTB"/>
    <property type="match status" value="1"/>
</dbReference>
<feature type="compositionally biased region" description="Basic and acidic residues" evidence="1">
    <location>
        <begin position="386"/>
        <end position="396"/>
    </location>
</feature>
<feature type="region of interest" description="Disordered" evidence="1">
    <location>
        <begin position="998"/>
        <end position="1020"/>
    </location>
</feature>